<evidence type="ECO:0000259" key="1">
    <source>
        <dbReference type="Pfam" id="PF13966"/>
    </source>
</evidence>
<gene>
    <name evidence="2" type="ORF">Slati_1024700</name>
</gene>
<organism evidence="2">
    <name type="scientific">Sesamum latifolium</name>
    <dbReference type="NCBI Taxonomy" id="2727402"/>
    <lineage>
        <taxon>Eukaryota</taxon>
        <taxon>Viridiplantae</taxon>
        <taxon>Streptophyta</taxon>
        <taxon>Embryophyta</taxon>
        <taxon>Tracheophyta</taxon>
        <taxon>Spermatophyta</taxon>
        <taxon>Magnoliopsida</taxon>
        <taxon>eudicotyledons</taxon>
        <taxon>Gunneridae</taxon>
        <taxon>Pentapetalae</taxon>
        <taxon>asterids</taxon>
        <taxon>lamiids</taxon>
        <taxon>Lamiales</taxon>
        <taxon>Pedaliaceae</taxon>
        <taxon>Sesamum</taxon>
    </lineage>
</organism>
<dbReference type="AlphaFoldDB" id="A0AAW2XYG9"/>
<name>A0AAW2XYG9_9LAMI</name>
<sequence length="131" mass="14872">MEPILGIPISCSRSDTLRWHYEEHGRYSVRSAYHLMFHTERSIGSSSSGPPNWNFIWRTEVPPKVRLFAWKICRDALPTGVRLMRRGEQTGSGCIWCGEGNEDLLHVLLCCHYPRLVWALSAIPSSSLACA</sequence>
<protein>
    <recommendedName>
        <fullName evidence="1">Reverse transcriptase zinc-binding domain-containing protein</fullName>
    </recommendedName>
</protein>
<feature type="domain" description="Reverse transcriptase zinc-binding" evidence="1">
    <location>
        <begin position="27"/>
        <end position="118"/>
    </location>
</feature>
<dbReference type="InterPro" id="IPR026960">
    <property type="entry name" value="RVT-Znf"/>
</dbReference>
<dbReference type="Pfam" id="PF13966">
    <property type="entry name" value="zf-RVT"/>
    <property type="match status" value="1"/>
</dbReference>
<comment type="caution">
    <text evidence="2">The sequence shown here is derived from an EMBL/GenBank/DDBJ whole genome shotgun (WGS) entry which is preliminary data.</text>
</comment>
<dbReference type="EMBL" id="JACGWN010000003">
    <property type="protein sequence ID" value="KAL0456855.1"/>
    <property type="molecule type" value="Genomic_DNA"/>
</dbReference>
<accession>A0AAW2XYG9</accession>
<reference evidence="2" key="1">
    <citation type="submission" date="2020-06" db="EMBL/GenBank/DDBJ databases">
        <authorList>
            <person name="Li T."/>
            <person name="Hu X."/>
            <person name="Zhang T."/>
            <person name="Song X."/>
            <person name="Zhang H."/>
            <person name="Dai N."/>
            <person name="Sheng W."/>
            <person name="Hou X."/>
            <person name="Wei L."/>
        </authorList>
    </citation>
    <scope>NUCLEOTIDE SEQUENCE</scope>
    <source>
        <strain evidence="2">KEN1</strain>
        <tissue evidence="2">Leaf</tissue>
    </source>
</reference>
<reference evidence="2" key="2">
    <citation type="journal article" date="2024" name="Plant">
        <title>Genomic evolution and insights into agronomic trait innovations of Sesamum species.</title>
        <authorList>
            <person name="Miao H."/>
            <person name="Wang L."/>
            <person name="Qu L."/>
            <person name="Liu H."/>
            <person name="Sun Y."/>
            <person name="Le M."/>
            <person name="Wang Q."/>
            <person name="Wei S."/>
            <person name="Zheng Y."/>
            <person name="Lin W."/>
            <person name="Duan Y."/>
            <person name="Cao H."/>
            <person name="Xiong S."/>
            <person name="Wang X."/>
            <person name="Wei L."/>
            <person name="Li C."/>
            <person name="Ma Q."/>
            <person name="Ju M."/>
            <person name="Zhao R."/>
            <person name="Li G."/>
            <person name="Mu C."/>
            <person name="Tian Q."/>
            <person name="Mei H."/>
            <person name="Zhang T."/>
            <person name="Gao T."/>
            <person name="Zhang H."/>
        </authorList>
    </citation>
    <scope>NUCLEOTIDE SEQUENCE</scope>
    <source>
        <strain evidence="2">KEN1</strain>
    </source>
</reference>
<proteinExistence type="predicted"/>
<evidence type="ECO:0000313" key="2">
    <source>
        <dbReference type="EMBL" id="KAL0456855.1"/>
    </source>
</evidence>